<reference evidence="2 3" key="1">
    <citation type="journal article" date="2017" name="G3 (Bethesda)">
        <title>The Physical Genome Mapping of Anopheles albimanus Corrected Scaffold Misassemblies and Identified Interarm Rearrangements in Genus Anopheles.</title>
        <authorList>
            <person name="Artemov G.N."/>
            <person name="Peery A.N."/>
            <person name="Jiang X."/>
            <person name="Tu Z."/>
            <person name="Stegniy V.N."/>
            <person name="Sharakhova M.V."/>
            <person name="Sharakhov I.V."/>
        </authorList>
    </citation>
    <scope>NUCLEOTIDE SEQUENCE [LARGE SCALE GENOMIC DNA]</scope>
    <source>
        <strain evidence="2 3">ALBI9_A</strain>
    </source>
</reference>
<feature type="compositionally biased region" description="Basic and acidic residues" evidence="1">
    <location>
        <begin position="40"/>
        <end position="54"/>
    </location>
</feature>
<dbReference type="Pfam" id="PF07248">
    <property type="entry name" value="DUF1431"/>
    <property type="match status" value="1"/>
</dbReference>
<dbReference type="SMART" id="SM00689">
    <property type="entry name" value="DM6"/>
    <property type="match status" value="1"/>
</dbReference>
<evidence type="ECO:0000256" key="1">
    <source>
        <dbReference type="SAM" id="MobiDB-lite"/>
    </source>
</evidence>
<sequence length="188" mass="20978">MFRMVKEFIGHVGGITVIRPQVARAMEFSSSRTTHHRTSKSGDCKQKACQDRAAAEAGPDKAMMVSSPRMWRPCPEPPKPRAFSCEETSILEMPRRKREPVLKKLSCTSPAPSMEAPECIKIKEDLCMRVQIPGCGKVKFPPKCDAPLPSRDCKRQLPPVPAFSEGYKNPFPPLPISECLCYEARSVC</sequence>
<organism evidence="2 3">
    <name type="scientific">Anopheles albimanus</name>
    <name type="common">New world malaria mosquito</name>
    <dbReference type="NCBI Taxonomy" id="7167"/>
    <lineage>
        <taxon>Eukaryota</taxon>
        <taxon>Metazoa</taxon>
        <taxon>Ecdysozoa</taxon>
        <taxon>Arthropoda</taxon>
        <taxon>Hexapoda</taxon>
        <taxon>Insecta</taxon>
        <taxon>Pterygota</taxon>
        <taxon>Neoptera</taxon>
        <taxon>Endopterygota</taxon>
        <taxon>Diptera</taxon>
        <taxon>Nematocera</taxon>
        <taxon>Culicoidea</taxon>
        <taxon>Culicidae</taxon>
        <taxon>Anophelinae</taxon>
        <taxon>Anopheles</taxon>
    </lineage>
</organism>
<dbReference type="PANTHER" id="PTHR20977">
    <property type="entry name" value="AT13385P-RELATED"/>
    <property type="match status" value="1"/>
</dbReference>
<dbReference type="PANTHER" id="PTHR20977:SF0">
    <property type="entry name" value="AT13385P-RELATED"/>
    <property type="match status" value="1"/>
</dbReference>
<dbReference type="AlphaFoldDB" id="A0A8W7K9M5"/>
<proteinExistence type="predicted"/>
<dbReference type="Proteomes" id="UP000069272">
    <property type="component" value="Chromosome 2R"/>
</dbReference>
<name>A0A8W7K9M5_ANOAL</name>
<protein>
    <submittedName>
        <fullName evidence="2">Uncharacterized protein</fullName>
    </submittedName>
</protein>
<keyword evidence="3" id="KW-1185">Reference proteome</keyword>
<dbReference type="EnsemblMetazoa" id="AALB016694-RA">
    <property type="protein sequence ID" value="AALB016694-PA"/>
    <property type="gene ID" value="AALB016694"/>
</dbReference>
<evidence type="ECO:0000313" key="3">
    <source>
        <dbReference type="Proteomes" id="UP000069272"/>
    </source>
</evidence>
<accession>A0A8W7K9M5</accession>
<reference evidence="2" key="2">
    <citation type="submission" date="2022-08" db="UniProtKB">
        <authorList>
            <consortium name="EnsemblMetazoa"/>
        </authorList>
    </citation>
    <scope>IDENTIFICATION</scope>
    <source>
        <strain evidence="2">STECLA/ALBI9_A</strain>
    </source>
</reference>
<dbReference type="InterPro" id="IPR006611">
    <property type="entry name" value="DUF1431_DROsp"/>
</dbReference>
<evidence type="ECO:0000313" key="2">
    <source>
        <dbReference type="EnsemblMetazoa" id="AALB016694-PA"/>
    </source>
</evidence>
<feature type="region of interest" description="Disordered" evidence="1">
    <location>
        <begin position="28"/>
        <end position="73"/>
    </location>
</feature>